<accession>A0ABX2H4X2</accession>
<proteinExistence type="predicted"/>
<gene>
    <name evidence="2" type="ORF">G5B17_04095</name>
</gene>
<sequence length="233" mass="26938">MDEKIMKFLRKNNIHISNIKYLLRQANKTCIYMTDGRVVKTFITVKDLYEILIPYDYISINKGTVVSRGQIDHIENCTYHMKDGVRLEGRKRGAATHKFLNKSLHQDPTKTLSPNIRTRFSVVDDMPLAFCVIEMIFNKNGTGIDFVFRYCNKEMLLLEGMDLQEILDQSFYQAFPNGDKKLLAAYTDVAVNGGSCRLKTYSARIHRELIIKCFQPLENFCACILIPAYEIEK</sequence>
<protein>
    <recommendedName>
        <fullName evidence="1">HTH LytTR-type domain-containing protein</fullName>
    </recommendedName>
</protein>
<dbReference type="Proteomes" id="UP001644719">
    <property type="component" value="Unassembled WGS sequence"/>
</dbReference>
<evidence type="ECO:0000313" key="3">
    <source>
        <dbReference type="Proteomes" id="UP001644719"/>
    </source>
</evidence>
<dbReference type="RefSeq" id="WP_173718646.1">
    <property type="nucleotide sequence ID" value="NZ_JAAITS010000008.1"/>
</dbReference>
<reference evidence="2 3" key="1">
    <citation type="journal article" date="2020" name="Cell Host Microbe">
        <title>Functional and Genomic Variation between Human-Derived Isolates of Lachnospiraceae Reveals Inter- and Intra-Species Diversity.</title>
        <authorList>
            <person name="Sorbara M.T."/>
            <person name="Littmann E.R."/>
            <person name="Fontana E."/>
            <person name="Moody T.U."/>
            <person name="Kohout C.E."/>
            <person name="Gjonbalaj M."/>
            <person name="Eaton V."/>
            <person name="Seok R."/>
            <person name="Leiner I.M."/>
            <person name="Pamer E.G."/>
        </authorList>
    </citation>
    <scope>NUCLEOTIDE SEQUENCE [LARGE SCALE GENOMIC DNA]</scope>
    <source>
        <strain evidence="2 3">MSK.17.74</strain>
    </source>
</reference>
<dbReference type="EMBL" id="JAAITS010000008">
    <property type="protein sequence ID" value="NSG84628.1"/>
    <property type="molecule type" value="Genomic_DNA"/>
</dbReference>
<dbReference type="GeneID" id="69513730"/>
<dbReference type="InterPro" id="IPR007492">
    <property type="entry name" value="LytTR_DNA-bd_dom"/>
</dbReference>
<keyword evidence="3" id="KW-1185">Reference proteome</keyword>
<feature type="domain" description="HTH LytTR-type" evidence="1">
    <location>
        <begin position="9"/>
        <end position="101"/>
    </location>
</feature>
<organism evidence="2 3">
    <name type="scientific">Blautia faecis</name>
    <dbReference type="NCBI Taxonomy" id="871665"/>
    <lineage>
        <taxon>Bacteria</taxon>
        <taxon>Bacillati</taxon>
        <taxon>Bacillota</taxon>
        <taxon>Clostridia</taxon>
        <taxon>Lachnospirales</taxon>
        <taxon>Lachnospiraceae</taxon>
        <taxon>Blautia</taxon>
    </lineage>
</organism>
<name>A0ABX2H4X2_9FIRM</name>
<evidence type="ECO:0000313" key="2">
    <source>
        <dbReference type="EMBL" id="NSG84628.1"/>
    </source>
</evidence>
<comment type="caution">
    <text evidence="2">The sequence shown here is derived from an EMBL/GenBank/DDBJ whole genome shotgun (WGS) entry which is preliminary data.</text>
</comment>
<dbReference type="SMART" id="SM00850">
    <property type="entry name" value="LytTR"/>
    <property type="match status" value="1"/>
</dbReference>
<evidence type="ECO:0000259" key="1">
    <source>
        <dbReference type="SMART" id="SM00850"/>
    </source>
</evidence>